<dbReference type="GO" id="GO:0032905">
    <property type="term" value="P:transforming growth factor beta1 production"/>
    <property type="evidence" value="ECO:0007669"/>
    <property type="project" value="Ensembl"/>
</dbReference>
<dbReference type="GO" id="GO:0036312">
    <property type="term" value="F:phosphatidylinositol 3-kinase regulatory subunit binding"/>
    <property type="evidence" value="ECO:0007669"/>
    <property type="project" value="Ensembl"/>
</dbReference>
<dbReference type="Pfam" id="PF14604">
    <property type="entry name" value="SH3_9"/>
    <property type="match status" value="1"/>
</dbReference>
<dbReference type="GO" id="GO:0009615">
    <property type="term" value="P:response to virus"/>
    <property type="evidence" value="ECO:0007669"/>
    <property type="project" value="Ensembl"/>
</dbReference>
<dbReference type="GO" id="GO:0072112">
    <property type="term" value="P:podocyte differentiation"/>
    <property type="evidence" value="ECO:0007669"/>
    <property type="project" value="Ensembl"/>
</dbReference>
<dbReference type="GO" id="GO:0038180">
    <property type="term" value="P:nerve growth factor signaling pathway"/>
    <property type="evidence" value="ECO:0007669"/>
    <property type="project" value="Ensembl"/>
</dbReference>
<dbReference type="PRINTS" id="PR00499">
    <property type="entry name" value="P67PHOX"/>
</dbReference>
<proteinExistence type="predicted"/>
<feature type="compositionally biased region" description="Polar residues" evidence="4">
    <location>
        <begin position="140"/>
        <end position="154"/>
    </location>
</feature>
<dbReference type="GO" id="GO:0006915">
    <property type="term" value="P:apoptotic process"/>
    <property type="evidence" value="ECO:0007669"/>
    <property type="project" value="Ensembl"/>
</dbReference>
<feature type="region of interest" description="Disordered" evidence="4">
    <location>
        <begin position="174"/>
        <end position="206"/>
    </location>
</feature>
<dbReference type="InterPro" id="IPR035776">
    <property type="entry name" value="CD2AP_SH_2"/>
</dbReference>
<gene>
    <name evidence="7" type="primary">CD2AP</name>
</gene>
<dbReference type="GO" id="GO:1900182">
    <property type="term" value="P:positive regulation of protein localization to nucleus"/>
    <property type="evidence" value="ECO:0007669"/>
    <property type="project" value="Ensembl"/>
</dbReference>
<dbReference type="GO" id="GO:0001650">
    <property type="term" value="C:fibrillar center"/>
    <property type="evidence" value="ECO:0007669"/>
    <property type="project" value="Ensembl"/>
</dbReference>
<reference evidence="7" key="1">
    <citation type="submission" date="2025-08" db="UniProtKB">
        <authorList>
            <consortium name="RefSeq"/>
        </authorList>
    </citation>
    <scope>IDENTIFICATION</scope>
</reference>
<dbReference type="GO" id="GO:0005886">
    <property type="term" value="C:plasma membrane"/>
    <property type="evidence" value="ECO:0007669"/>
    <property type="project" value="Ensembl"/>
</dbReference>
<dbReference type="GO" id="GO:0060612">
    <property type="term" value="P:adipose tissue development"/>
    <property type="evidence" value="ECO:0007669"/>
    <property type="project" value="Ensembl"/>
</dbReference>
<dbReference type="GO" id="GO:0030425">
    <property type="term" value="C:dendrite"/>
    <property type="evidence" value="ECO:0007669"/>
    <property type="project" value="Ensembl"/>
</dbReference>
<dbReference type="GO" id="GO:0009306">
    <property type="term" value="P:protein secretion"/>
    <property type="evidence" value="ECO:0007669"/>
    <property type="project" value="Ensembl"/>
</dbReference>
<dbReference type="GO" id="GO:0032911">
    <property type="term" value="P:negative regulation of transforming growth factor beta1 production"/>
    <property type="evidence" value="ECO:0007669"/>
    <property type="project" value="Ensembl"/>
</dbReference>
<dbReference type="GO" id="GO:0034451">
    <property type="term" value="C:centriolar satellite"/>
    <property type="evidence" value="ECO:0007669"/>
    <property type="project" value="Ensembl"/>
</dbReference>
<dbReference type="InterPro" id="IPR001452">
    <property type="entry name" value="SH3_domain"/>
</dbReference>
<dbReference type="GO" id="GO:0030041">
    <property type="term" value="P:actin filament polymerization"/>
    <property type="evidence" value="ECO:0007669"/>
    <property type="project" value="Ensembl"/>
</dbReference>
<dbReference type="GO" id="GO:0043491">
    <property type="term" value="P:phosphatidylinositol 3-kinase/protein kinase B signal transduction"/>
    <property type="evidence" value="ECO:0007669"/>
    <property type="project" value="Ensembl"/>
</dbReference>
<dbReference type="GO" id="GO:0048167">
    <property type="term" value="P:regulation of synaptic plasticity"/>
    <property type="evidence" value="ECO:0007669"/>
    <property type="project" value="Ensembl"/>
</dbReference>
<dbReference type="GO" id="GO:0001889">
    <property type="term" value="P:liver development"/>
    <property type="evidence" value="ECO:0007669"/>
    <property type="project" value="Ensembl"/>
</dbReference>
<evidence type="ECO:0000256" key="3">
    <source>
        <dbReference type="SAM" id="Coils"/>
    </source>
</evidence>
<dbReference type="GO" id="GO:0006629">
    <property type="term" value="P:lipid metabolic process"/>
    <property type="evidence" value="ECO:0007669"/>
    <property type="project" value="Ensembl"/>
</dbReference>
<dbReference type="GO" id="GO:0050714">
    <property type="term" value="P:positive regulation of protein secretion"/>
    <property type="evidence" value="ECO:0007669"/>
    <property type="project" value="Ensembl"/>
</dbReference>
<dbReference type="Proteomes" id="UP000504612">
    <property type="component" value="Unplaced"/>
</dbReference>
<dbReference type="SUPFAM" id="SSF50044">
    <property type="entry name" value="SH3-domain"/>
    <property type="match status" value="2"/>
</dbReference>
<dbReference type="GO" id="GO:0009611">
    <property type="term" value="P:response to wounding"/>
    <property type="evidence" value="ECO:0007669"/>
    <property type="project" value="Ensembl"/>
</dbReference>
<dbReference type="PANTHER" id="PTHR14167">
    <property type="entry name" value="SH3 DOMAIN-CONTAINING"/>
    <property type="match status" value="1"/>
</dbReference>
<accession>A0A6J1UV84</accession>
<dbReference type="GO" id="GO:0051674">
    <property type="term" value="P:localization of cell"/>
    <property type="evidence" value="ECO:0007669"/>
    <property type="project" value="Ensembl"/>
</dbReference>
<dbReference type="InterPro" id="IPR035777">
    <property type="entry name" value="CD2AP_SH3_3"/>
</dbReference>
<keyword evidence="6" id="KW-1185">Reference proteome</keyword>
<dbReference type="GO" id="GO:0008283">
    <property type="term" value="P:cell population proliferation"/>
    <property type="evidence" value="ECO:0007669"/>
    <property type="project" value="Ensembl"/>
</dbReference>
<dbReference type="CDD" id="cd12056">
    <property type="entry name" value="SH3_CD2AP_3"/>
    <property type="match status" value="1"/>
</dbReference>
<feature type="domain" description="SH3" evidence="5">
    <location>
        <begin position="223"/>
        <end position="284"/>
    </location>
</feature>
<dbReference type="GO" id="GO:0051058">
    <property type="term" value="P:negative regulation of small GTPase mediated signal transduction"/>
    <property type="evidence" value="ECO:0007669"/>
    <property type="project" value="Ensembl"/>
</dbReference>
<dbReference type="GO" id="GO:0032868">
    <property type="term" value="P:response to insulin"/>
    <property type="evidence" value="ECO:0007669"/>
    <property type="project" value="Ensembl"/>
</dbReference>
<dbReference type="GO" id="GO:0036057">
    <property type="term" value="C:slit diaphragm"/>
    <property type="evidence" value="ECO:0007669"/>
    <property type="project" value="Ensembl"/>
</dbReference>
<dbReference type="GO" id="GO:0061024">
    <property type="term" value="P:membrane organization"/>
    <property type="evidence" value="ECO:0007669"/>
    <property type="project" value="Ensembl"/>
</dbReference>
<dbReference type="GO" id="GO:0043524">
    <property type="term" value="P:negative regulation of neuron apoptotic process"/>
    <property type="evidence" value="ECO:0007669"/>
    <property type="project" value="Ensembl"/>
</dbReference>
<feature type="compositionally biased region" description="Basic and acidic residues" evidence="4">
    <location>
        <begin position="310"/>
        <end position="331"/>
    </location>
</feature>
<dbReference type="Pfam" id="PF00018">
    <property type="entry name" value="SH3_1"/>
    <property type="match status" value="1"/>
</dbReference>
<dbReference type="CDD" id="cd12054">
    <property type="entry name" value="SH3_CD2AP_2"/>
    <property type="match status" value="1"/>
</dbReference>
<dbReference type="GO" id="GO:0051291">
    <property type="term" value="P:protein heterooligomerization"/>
    <property type="evidence" value="ECO:0007669"/>
    <property type="project" value="Ensembl"/>
</dbReference>
<dbReference type="GeneID" id="113419601"/>
<dbReference type="RefSeq" id="XP_026534871.1">
    <property type="nucleotide sequence ID" value="XM_026679086.1"/>
</dbReference>
<dbReference type="CTD" id="23607"/>
<sequence>MFPDNFVKEVKRETESKEDGLPVKRERHGNVANLVQRMSNYGLPTGAFQPQGKGFRRRSKKRPCKVLFEYTPQNEDELELKVGDVVDMNEEVEEGWWSGTLNGKTGLFPSNFVKEIEITDDGEAQESLEDTESVFHGPQSPATSPGNGSESPQIAQPKKIRGVGFGDIFKEGSVKLKPRLSSNDSEEKKQDKPLPNLPSGPKVTSFHCTSKSEMAAEMESKQKAKEYCKTLFAYESTNGDELNFKEGDVIQIISKDTGEEGWWRGILNGKEGVFPDNFAVQIHDSDKDFPKPKKPPPPAKSQGSKADLLPVEKKFPSSQEKDEKPVLDQKISKPVAPQVPPKKPVPPNKANSILKGGMLLSKWPDKAVLQPSVSKINGEIASWRPKSEIEPAVKPKIDSEQLPLKSKLVEVDSAALRNLKETELLSFDDLSPTSDNLSHPTANRPKMPGRRLPTRFNDKNPTTQTQSVEKNVKVHKEEEESAKLKLSECKKPSKLTSPVLTSLPRPSSIVMNAIAGEAKLSQEADVGEKHSLDELRSQIFDLLLAVETLKKEHGKQLEKLKKDLEEEKQMRSNLEMEIEKLKKALITT</sequence>
<feature type="region of interest" description="Disordered" evidence="4">
    <location>
        <begin position="1"/>
        <end position="20"/>
    </location>
</feature>
<dbReference type="GO" id="GO:0046323">
    <property type="term" value="P:D-glucose import"/>
    <property type="evidence" value="ECO:0007669"/>
    <property type="project" value="Ensembl"/>
</dbReference>
<dbReference type="GO" id="GO:0032588">
    <property type="term" value="C:trans-Golgi network membrane"/>
    <property type="evidence" value="ECO:0007669"/>
    <property type="project" value="Ensembl"/>
</dbReference>
<evidence type="ECO:0000256" key="2">
    <source>
        <dbReference type="PROSITE-ProRule" id="PRU00192"/>
    </source>
</evidence>
<evidence type="ECO:0000256" key="4">
    <source>
        <dbReference type="SAM" id="MobiDB-lite"/>
    </source>
</evidence>
<organism evidence="6 7">
    <name type="scientific">Notechis scutatus</name>
    <name type="common">mainland tiger snake</name>
    <dbReference type="NCBI Taxonomy" id="8663"/>
    <lineage>
        <taxon>Eukaryota</taxon>
        <taxon>Metazoa</taxon>
        <taxon>Chordata</taxon>
        <taxon>Craniata</taxon>
        <taxon>Vertebrata</taxon>
        <taxon>Euteleostomi</taxon>
        <taxon>Lepidosauria</taxon>
        <taxon>Squamata</taxon>
        <taxon>Bifurcata</taxon>
        <taxon>Unidentata</taxon>
        <taxon>Episquamata</taxon>
        <taxon>Toxicofera</taxon>
        <taxon>Serpentes</taxon>
        <taxon>Colubroidea</taxon>
        <taxon>Elapidae</taxon>
        <taxon>Hydrophiinae</taxon>
        <taxon>Notechis</taxon>
    </lineage>
</organism>
<dbReference type="GO" id="GO:0002102">
    <property type="term" value="C:podosome"/>
    <property type="evidence" value="ECO:0007669"/>
    <property type="project" value="Ensembl"/>
</dbReference>
<dbReference type="GO" id="GO:0006954">
    <property type="term" value="P:inflammatory response"/>
    <property type="evidence" value="ECO:0007669"/>
    <property type="project" value="Ensembl"/>
</dbReference>
<dbReference type="GO" id="GO:0031594">
    <property type="term" value="C:neuromuscular junction"/>
    <property type="evidence" value="ECO:0007669"/>
    <property type="project" value="Ensembl"/>
</dbReference>
<dbReference type="GO" id="GO:0097018">
    <property type="term" value="P:renal albumin absorption"/>
    <property type="evidence" value="ECO:0007669"/>
    <property type="project" value="Ensembl"/>
</dbReference>
<dbReference type="GO" id="GO:0044331">
    <property type="term" value="P:cell-cell adhesion mediated by cadherin"/>
    <property type="evidence" value="ECO:0007669"/>
    <property type="project" value="Ensembl"/>
</dbReference>
<dbReference type="GO" id="GO:0048011">
    <property type="term" value="P:neurotrophin TRK receptor signaling pathway"/>
    <property type="evidence" value="ECO:0007669"/>
    <property type="project" value="Ensembl"/>
</dbReference>
<keyword evidence="3" id="KW-0175">Coiled coil</keyword>
<dbReference type="GO" id="GO:0050808">
    <property type="term" value="P:synapse organization"/>
    <property type="evidence" value="ECO:0007669"/>
    <property type="project" value="Ensembl"/>
</dbReference>
<dbReference type="GO" id="GO:0051015">
    <property type="term" value="F:actin filament binding"/>
    <property type="evidence" value="ECO:0007669"/>
    <property type="project" value="Ensembl"/>
</dbReference>
<dbReference type="GO" id="GO:0030426">
    <property type="term" value="C:growth cone"/>
    <property type="evidence" value="ECO:0007669"/>
    <property type="project" value="Ensembl"/>
</dbReference>
<feature type="region of interest" description="Disordered" evidence="4">
    <location>
        <begin position="126"/>
        <end position="161"/>
    </location>
</feature>
<feature type="domain" description="SH3" evidence="5">
    <location>
        <begin position="59"/>
        <end position="118"/>
    </location>
</feature>
<dbReference type="SMART" id="SM00326">
    <property type="entry name" value="SH3"/>
    <property type="match status" value="2"/>
</dbReference>
<dbReference type="GO" id="GO:0045216">
    <property type="term" value="P:cell-cell junction organization"/>
    <property type="evidence" value="ECO:0007669"/>
    <property type="project" value="Ensembl"/>
</dbReference>
<feature type="region of interest" description="Disordered" evidence="4">
    <location>
        <begin position="280"/>
        <end position="353"/>
    </location>
</feature>
<dbReference type="GO" id="GO:0035633">
    <property type="term" value="P:maintenance of blood-brain barrier"/>
    <property type="evidence" value="ECO:0007669"/>
    <property type="project" value="Ensembl"/>
</dbReference>
<dbReference type="GO" id="GO:0016477">
    <property type="term" value="P:cell migration"/>
    <property type="evidence" value="ECO:0007669"/>
    <property type="project" value="TreeGrafter"/>
</dbReference>
<feature type="compositionally biased region" description="Polar residues" evidence="4">
    <location>
        <begin position="431"/>
        <end position="441"/>
    </location>
</feature>
<dbReference type="PROSITE" id="PS50002">
    <property type="entry name" value="SH3"/>
    <property type="match status" value="2"/>
</dbReference>
<dbReference type="GO" id="GO:0032482">
    <property type="term" value="P:Rab protein signal transduction"/>
    <property type="evidence" value="ECO:0007669"/>
    <property type="project" value="Ensembl"/>
</dbReference>
<dbReference type="GO" id="GO:0030276">
    <property type="term" value="F:clathrin binding"/>
    <property type="evidence" value="ECO:0007669"/>
    <property type="project" value="Ensembl"/>
</dbReference>
<dbReference type="GO" id="GO:0017124">
    <property type="term" value="F:SH3 domain binding"/>
    <property type="evidence" value="ECO:0007669"/>
    <property type="project" value="Ensembl"/>
</dbReference>
<protein>
    <submittedName>
        <fullName evidence="7">CD2-associated protein isoform X2</fullName>
    </submittedName>
</protein>
<dbReference type="GO" id="GO:0071559">
    <property type="term" value="P:response to transforming growth factor beta"/>
    <property type="evidence" value="ECO:0007669"/>
    <property type="project" value="Ensembl"/>
</dbReference>
<dbReference type="GO" id="GO:0070371">
    <property type="term" value="P:ERK1 and ERK2 cascade"/>
    <property type="evidence" value="ECO:0007669"/>
    <property type="project" value="Ensembl"/>
</dbReference>
<dbReference type="GO" id="GO:1990790">
    <property type="term" value="P:response to glial cell derived neurotrophic factor"/>
    <property type="evidence" value="ECO:0007669"/>
    <property type="project" value="Ensembl"/>
</dbReference>
<dbReference type="GO" id="GO:0048668">
    <property type="term" value="P:collateral sprouting"/>
    <property type="evidence" value="ECO:0007669"/>
    <property type="project" value="Ensembl"/>
</dbReference>
<dbReference type="Gene3D" id="2.30.30.40">
    <property type="entry name" value="SH3 Domains"/>
    <property type="match status" value="2"/>
</dbReference>
<dbReference type="GO" id="GO:0051403">
    <property type="term" value="P:stress-activated MAPK cascade"/>
    <property type="evidence" value="ECO:0007669"/>
    <property type="project" value="Ensembl"/>
</dbReference>
<evidence type="ECO:0000313" key="7">
    <source>
        <dbReference type="RefSeq" id="XP_026534871.1"/>
    </source>
</evidence>
<dbReference type="GO" id="GO:0042802">
    <property type="term" value="F:identical protein binding"/>
    <property type="evidence" value="ECO:0007669"/>
    <property type="project" value="Ensembl"/>
</dbReference>
<dbReference type="GO" id="GO:0008584">
    <property type="term" value="P:male gonad development"/>
    <property type="evidence" value="ECO:0007669"/>
    <property type="project" value="Ensembl"/>
</dbReference>
<dbReference type="GO" id="GO:0006979">
    <property type="term" value="P:response to oxidative stress"/>
    <property type="evidence" value="ECO:0007669"/>
    <property type="project" value="Ensembl"/>
</dbReference>
<dbReference type="GO" id="GO:0032956">
    <property type="term" value="P:regulation of actin cytoskeleton organization"/>
    <property type="evidence" value="ECO:0007669"/>
    <property type="project" value="Ensembl"/>
</dbReference>
<feature type="compositionally biased region" description="Pro residues" evidence="4">
    <location>
        <begin position="337"/>
        <end position="347"/>
    </location>
</feature>
<dbReference type="AlphaFoldDB" id="A0A6J1UV84"/>
<evidence type="ECO:0000256" key="1">
    <source>
        <dbReference type="ARBA" id="ARBA00022443"/>
    </source>
</evidence>
<dbReference type="GO" id="GO:0005641">
    <property type="term" value="C:nuclear envelope lumen"/>
    <property type="evidence" value="ECO:0007669"/>
    <property type="project" value="Ensembl"/>
</dbReference>
<dbReference type="InterPro" id="IPR050384">
    <property type="entry name" value="Endophilin_SH3RF"/>
</dbReference>
<dbReference type="GO" id="GO:0050852">
    <property type="term" value="P:T cell receptor signaling pathway"/>
    <property type="evidence" value="ECO:0007669"/>
    <property type="project" value="Ensembl"/>
</dbReference>
<dbReference type="PRINTS" id="PR00452">
    <property type="entry name" value="SH3DOMAIN"/>
</dbReference>
<dbReference type="GO" id="GO:0005770">
    <property type="term" value="C:late endosome"/>
    <property type="evidence" value="ECO:0007669"/>
    <property type="project" value="Ensembl"/>
</dbReference>
<evidence type="ECO:0000259" key="5">
    <source>
        <dbReference type="PROSITE" id="PS50002"/>
    </source>
</evidence>
<keyword evidence="1 2" id="KW-0728">SH3 domain</keyword>
<evidence type="ECO:0000313" key="6">
    <source>
        <dbReference type="Proteomes" id="UP000504612"/>
    </source>
</evidence>
<dbReference type="GO" id="GO:0003158">
    <property type="term" value="P:endothelium development"/>
    <property type="evidence" value="ECO:0007669"/>
    <property type="project" value="Ensembl"/>
</dbReference>
<feature type="coiled-coil region" evidence="3">
    <location>
        <begin position="532"/>
        <end position="584"/>
    </location>
</feature>
<dbReference type="InterPro" id="IPR036028">
    <property type="entry name" value="SH3-like_dom_sf"/>
</dbReference>
<dbReference type="GO" id="GO:0001726">
    <property type="term" value="C:ruffle"/>
    <property type="evidence" value="ECO:0007669"/>
    <property type="project" value="Ensembl"/>
</dbReference>
<dbReference type="GO" id="GO:0030163">
    <property type="term" value="P:protein catabolic process"/>
    <property type="evidence" value="ECO:0007669"/>
    <property type="project" value="Ensembl"/>
</dbReference>
<dbReference type="GO" id="GO:0001771">
    <property type="term" value="P:immunological synapse formation"/>
    <property type="evidence" value="ECO:0007669"/>
    <property type="project" value="Ensembl"/>
</dbReference>
<dbReference type="GO" id="GO:0046847">
    <property type="term" value="P:filopodium assembly"/>
    <property type="evidence" value="ECO:0007669"/>
    <property type="project" value="Ensembl"/>
</dbReference>
<name>A0A6J1UV84_9SAUR</name>
<dbReference type="GO" id="GO:0031941">
    <property type="term" value="C:filamentous actin"/>
    <property type="evidence" value="ECO:0007669"/>
    <property type="project" value="Ensembl"/>
</dbReference>
<dbReference type="PANTHER" id="PTHR14167:SF23">
    <property type="entry name" value="CD2-ASSOCIATED PROTEIN"/>
    <property type="match status" value="1"/>
</dbReference>
<dbReference type="FunFam" id="2.30.30.40:FF:000072">
    <property type="entry name" value="Unconventional Myosin IB"/>
    <property type="match status" value="2"/>
</dbReference>
<feature type="region of interest" description="Disordered" evidence="4">
    <location>
        <begin position="428"/>
        <end position="468"/>
    </location>
</feature>